<organism evidence="10 11">
    <name type="scientific">Ignatzschineria larvae DSM 13226</name>
    <dbReference type="NCBI Taxonomy" id="1111732"/>
    <lineage>
        <taxon>Bacteria</taxon>
        <taxon>Pseudomonadati</taxon>
        <taxon>Pseudomonadota</taxon>
        <taxon>Gammaproteobacteria</taxon>
        <taxon>Cardiobacteriales</taxon>
        <taxon>Ignatzschineriaceae</taxon>
        <taxon>Ignatzschineria</taxon>
    </lineage>
</organism>
<reference evidence="10 11" key="1">
    <citation type="submission" date="2024-03" db="EMBL/GenBank/DDBJ databases">
        <title>Complete Genome Sequence and Annotation of Ignatzschineria larvae DSM 13226.</title>
        <authorList>
            <person name="Cantrell E."/>
            <person name="Burcham Z.M."/>
        </authorList>
    </citation>
    <scope>NUCLEOTIDE SEQUENCE [LARGE SCALE GENOMIC DNA]</scope>
    <source>
        <strain evidence="10 11">DSM 13226</strain>
    </source>
</reference>
<gene>
    <name evidence="10" type="ORF">WMO13_08765</name>
</gene>
<keyword evidence="7 10" id="KW-0407">Ion channel</keyword>
<comment type="subcellular location">
    <subcellularLocation>
        <location evidence="1">Membrane</location>
        <topology evidence="1">Multi-pass membrane protein</topology>
    </subcellularLocation>
</comment>
<dbReference type="Proteomes" id="UP001449178">
    <property type="component" value="Chromosome"/>
</dbReference>
<feature type="transmembrane region" description="Helical" evidence="8">
    <location>
        <begin position="139"/>
        <end position="161"/>
    </location>
</feature>
<evidence type="ECO:0000259" key="9">
    <source>
        <dbReference type="Pfam" id="PF07885"/>
    </source>
</evidence>
<sequence>MKLLDRTITFNYRLIAKKILYTLTILASIILLIDITIVDLPNIQRNLDVTPTRLQFWICIYFLIDFILLMLIADHKWRYFRRYFLLVPLSIPYLNLLSYYEIDLHNNLLYLLKFLPILRGVVALILLINLLISNKITTLFIAYLSLLISVAYIQTLIFYLFESPVNPDVKNYYDVLWWASMTVTTLGSNIIPITDMGKVSTVILAVTGITVFPIFTVYVTTMVQAWNSKDKARYQHLYTPQHMVTITKDIPKSLQNGLQKNSKN</sequence>
<evidence type="ECO:0000256" key="4">
    <source>
        <dbReference type="ARBA" id="ARBA00022989"/>
    </source>
</evidence>
<accession>A0ABZ3BY46</accession>
<keyword evidence="5" id="KW-0406">Ion transport</keyword>
<evidence type="ECO:0000256" key="8">
    <source>
        <dbReference type="SAM" id="Phobius"/>
    </source>
</evidence>
<feature type="domain" description="Potassium channel" evidence="9">
    <location>
        <begin position="150"/>
        <end position="224"/>
    </location>
</feature>
<dbReference type="Pfam" id="PF07885">
    <property type="entry name" value="Ion_trans_2"/>
    <property type="match status" value="1"/>
</dbReference>
<dbReference type="RefSeq" id="WP_084331402.1">
    <property type="nucleotide sequence ID" value="NZ_AZOD01000002.1"/>
</dbReference>
<evidence type="ECO:0000256" key="2">
    <source>
        <dbReference type="ARBA" id="ARBA00022448"/>
    </source>
</evidence>
<proteinExistence type="predicted"/>
<dbReference type="EMBL" id="CP150637">
    <property type="protein sequence ID" value="WZW87450.1"/>
    <property type="molecule type" value="Genomic_DNA"/>
</dbReference>
<evidence type="ECO:0000256" key="6">
    <source>
        <dbReference type="ARBA" id="ARBA00023136"/>
    </source>
</evidence>
<evidence type="ECO:0000256" key="7">
    <source>
        <dbReference type="ARBA" id="ARBA00023303"/>
    </source>
</evidence>
<keyword evidence="2" id="KW-0813">Transport</keyword>
<dbReference type="SUPFAM" id="SSF81324">
    <property type="entry name" value="Voltage-gated potassium channels"/>
    <property type="match status" value="1"/>
</dbReference>
<evidence type="ECO:0000256" key="5">
    <source>
        <dbReference type="ARBA" id="ARBA00023065"/>
    </source>
</evidence>
<keyword evidence="4 8" id="KW-1133">Transmembrane helix</keyword>
<feature type="transmembrane region" description="Helical" evidence="8">
    <location>
        <begin position="54"/>
        <end position="71"/>
    </location>
</feature>
<evidence type="ECO:0000256" key="1">
    <source>
        <dbReference type="ARBA" id="ARBA00004141"/>
    </source>
</evidence>
<evidence type="ECO:0000313" key="11">
    <source>
        <dbReference type="Proteomes" id="UP001449178"/>
    </source>
</evidence>
<protein>
    <submittedName>
        <fullName evidence="10">Potassium channel family protein</fullName>
    </submittedName>
</protein>
<dbReference type="InterPro" id="IPR013099">
    <property type="entry name" value="K_chnl_dom"/>
</dbReference>
<feature type="transmembrane region" description="Helical" evidence="8">
    <location>
        <begin position="20"/>
        <end position="38"/>
    </location>
</feature>
<keyword evidence="6 8" id="KW-0472">Membrane</keyword>
<dbReference type="PANTHER" id="PTHR11537:SF254">
    <property type="entry name" value="POTASSIUM VOLTAGE-GATED CHANNEL PROTEIN SHAB"/>
    <property type="match status" value="1"/>
</dbReference>
<name>A0ABZ3BY46_9GAMM</name>
<dbReference type="PANTHER" id="PTHR11537">
    <property type="entry name" value="VOLTAGE-GATED POTASSIUM CHANNEL"/>
    <property type="match status" value="1"/>
</dbReference>
<dbReference type="Gene3D" id="1.10.287.70">
    <property type="match status" value="1"/>
</dbReference>
<feature type="transmembrane region" description="Helical" evidence="8">
    <location>
        <begin position="202"/>
        <end position="223"/>
    </location>
</feature>
<feature type="transmembrane region" description="Helical" evidence="8">
    <location>
        <begin position="83"/>
        <end position="102"/>
    </location>
</feature>
<evidence type="ECO:0000313" key="10">
    <source>
        <dbReference type="EMBL" id="WZW87450.1"/>
    </source>
</evidence>
<feature type="transmembrane region" description="Helical" evidence="8">
    <location>
        <begin position="108"/>
        <end position="132"/>
    </location>
</feature>
<dbReference type="InterPro" id="IPR028325">
    <property type="entry name" value="VG_K_chnl"/>
</dbReference>
<keyword evidence="11" id="KW-1185">Reference proteome</keyword>
<dbReference type="GO" id="GO:0034220">
    <property type="term" value="P:monoatomic ion transmembrane transport"/>
    <property type="evidence" value="ECO:0007669"/>
    <property type="project" value="UniProtKB-KW"/>
</dbReference>
<evidence type="ECO:0000256" key="3">
    <source>
        <dbReference type="ARBA" id="ARBA00022692"/>
    </source>
</evidence>
<keyword evidence="3 8" id="KW-0812">Transmembrane</keyword>